<comment type="caution">
    <text evidence="2">The sequence shown here is derived from an EMBL/GenBank/DDBJ whole genome shotgun (WGS) entry which is preliminary data.</text>
</comment>
<name>A0A7X9IJZ9_9DELT</name>
<organism evidence="2 3">
    <name type="scientific">SAR324 cluster bacterium</name>
    <dbReference type="NCBI Taxonomy" id="2024889"/>
    <lineage>
        <taxon>Bacteria</taxon>
        <taxon>Deltaproteobacteria</taxon>
        <taxon>SAR324 cluster</taxon>
    </lineage>
</organism>
<feature type="region of interest" description="Disordered" evidence="1">
    <location>
        <begin position="348"/>
        <end position="370"/>
    </location>
</feature>
<gene>
    <name evidence="2" type="ORF">GYA55_05720</name>
</gene>
<feature type="compositionally biased region" description="Basic and acidic residues" evidence="1">
    <location>
        <begin position="359"/>
        <end position="370"/>
    </location>
</feature>
<proteinExistence type="predicted"/>
<evidence type="ECO:0000313" key="3">
    <source>
        <dbReference type="Proteomes" id="UP000524246"/>
    </source>
</evidence>
<sequence length="370" mass="41411">MNDAIHHIPSPDSEPENQPLYTELFPSCEGAPITQRVYEGKPLTLYLEPGENRIFGRGGVFGLPNTVSVKHMTVSRLWDGSYRVLDGAFERDKSYVPSTNGIQYYSFSELAWRDLQPGHVCDFRSGILLKLGGVVVALGDKKENQSIAEPMQEGFNRTRETDNSTLKLYSSVPLLSPSSLPSNGFLERQLVFPVNDRMCRSNVIMSNSIIEDRNEVLNKATGGLAIARASFDGYMRLKHGGPLLMQINQMLDSLVLVVLSDVEFDQCCPDKKVLGYHIANERTIVIPPRYLDFRLLLHELFHAVVTYIGEYYGSRGASSVASFRGPLLWRLFEEATVESGVCEFYGEKESPSQDSGGYEVERERSASTFL</sequence>
<reference evidence="2 3" key="1">
    <citation type="journal article" date="2020" name="Biotechnol. Biofuels">
        <title>New insights from the biogas microbiome by comprehensive genome-resolved metagenomics of nearly 1600 species originating from multiple anaerobic digesters.</title>
        <authorList>
            <person name="Campanaro S."/>
            <person name="Treu L."/>
            <person name="Rodriguez-R L.M."/>
            <person name="Kovalovszki A."/>
            <person name="Ziels R.M."/>
            <person name="Maus I."/>
            <person name="Zhu X."/>
            <person name="Kougias P.G."/>
            <person name="Basile A."/>
            <person name="Luo G."/>
            <person name="Schluter A."/>
            <person name="Konstantinidis K.T."/>
            <person name="Angelidaki I."/>
        </authorList>
    </citation>
    <scope>NUCLEOTIDE SEQUENCE [LARGE SCALE GENOMIC DNA]</scope>
    <source>
        <strain evidence="2">AS27yjCOA_65</strain>
    </source>
</reference>
<evidence type="ECO:0000313" key="2">
    <source>
        <dbReference type="EMBL" id="NMC62652.1"/>
    </source>
</evidence>
<evidence type="ECO:0000256" key="1">
    <source>
        <dbReference type="SAM" id="MobiDB-lite"/>
    </source>
</evidence>
<dbReference type="Proteomes" id="UP000524246">
    <property type="component" value="Unassembled WGS sequence"/>
</dbReference>
<dbReference type="AlphaFoldDB" id="A0A7X9IJZ9"/>
<accession>A0A7X9IJZ9</accession>
<dbReference type="EMBL" id="JAAZON010000241">
    <property type="protein sequence ID" value="NMC62652.1"/>
    <property type="molecule type" value="Genomic_DNA"/>
</dbReference>
<protein>
    <submittedName>
        <fullName evidence="2">Uncharacterized protein</fullName>
    </submittedName>
</protein>